<keyword evidence="1" id="KW-0732">Signal</keyword>
<dbReference type="AlphaFoldDB" id="A0A1H2KUG6"/>
<accession>A0A1H2KUG6</accession>
<reference evidence="3 4" key="1">
    <citation type="submission" date="2016-10" db="EMBL/GenBank/DDBJ databases">
        <authorList>
            <person name="de Groot N.N."/>
        </authorList>
    </citation>
    <scope>NUCLEOTIDE SEQUENCE [LARGE SCALE GENOMIC DNA]</scope>
    <source>
        <strain evidence="3 4">DSM 44215</strain>
    </source>
</reference>
<name>A0A1H2KUG6_9ACTN</name>
<evidence type="ECO:0000313" key="3">
    <source>
        <dbReference type="EMBL" id="SDU72195.1"/>
    </source>
</evidence>
<protein>
    <recommendedName>
        <fullName evidence="2">DUF8020 domain-containing protein</fullName>
    </recommendedName>
</protein>
<feature type="signal peptide" evidence="1">
    <location>
        <begin position="1"/>
        <end position="28"/>
    </location>
</feature>
<sequence>MARDFNKILATAAMVIASMGVATGTAYADTAGPVSTQWKVDRHDSSVVVSTDTGSFVEDGGQLVLRDRNGHDVESIPLTLAVDDFTHPVDADVHGRSATLTVNTSPLATRFQPVRHNVDLQAAVAGVKDNIGLTASVGGFLGAATGLVGGCLFGAVAAGVVSAPVALLFGAGPVAGCIGGAILLGSAASLGGTAIGGLGSAIANAQPFIQLRNAPPKKK</sequence>
<evidence type="ECO:0000313" key="4">
    <source>
        <dbReference type="Proteomes" id="UP000183180"/>
    </source>
</evidence>
<dbReference type="InterPro" id="IPR058333">
    <property type="entry name" value="DUF8020"/>
</dbReference>
<gene>
    <name evidence="3" type="ORF">SAMN04488548_1343728</name>
</gene>
<dbReference type="Proteomes" id="UP000183180">
    <property type="component" value="Unassembled WGS sequence"/>
</dbReference>
<feature type="domain" description="DUF8020" evidence="2">
    <location>
        <begin position="37"/>
        <end position="103"/>
    </location>
</feature>
<dbReference type="EMBL" id="FNLM01000034">
    <property type="protein sequence ID" value="SDU72195.1"/>
    <property type="molecule type" value="Genomic_DNA"/>
</dbReference>
<feature type="chain" id="PRO_5010256296" description="DUF8020 domain-containing protein" evidence="1">
    <location>
        <begin position="29"/>
        <end position="219"/>
    </location>
</feature>
<evidence type="ECO:0000256" key="1">
    <source>
        <dbReference type="SAM" id="SignalP"/>
    </source>
</evidence>
<evidence type="ECO:0000259" key="2">
    <source>
        <dbReference type="Pfam" id="PF26059"/>
    </source>
</evidence>
<organism evidence="3 4">
    <name type="scientific">Gordonia westfalica</name>
    <dbReference type="NCBI Taxonomy" id="158898"/>
    <lineage>
        <taxon>Bacteria</taxon>
        <taxon>Bacillati</taxon>
        <taxon>Actinomycetota</taxon>
        <taxon>Actinomycetes</taxon>
        <taxon>Mycobacteriales</taxon>
        <taxon>Gordoniaceae</taxon>
        <taxon>Gordonia</taxon>
    </lineage>
</organism>
<proteinExistence type="predicted"/>
<dbReference type="Pfam" id="PF26059">
    <property type="entry name" value="DUF8020"/>
    <property type="match status" value="1"/>
</dbReference>